<dbReference type="Pfam" id="PF11185">
    <property type="entry name" value="DUF2971"/>
    <property type="match status" value="1"/>
</dbReference>
<evidence type="ECO:0000313" key="1">
    <source>
        <dbReference type="EMBL" id="CAH9059267.1"/>
    </source>
</evidence>
<dbReference type="EMBL" id="CAMAPB010000027">
    <property type="protein sequence ID" value="CAH9059267.1"/>
    <property type="molecule type" value="Genomic_DNA"/>
</dbReference>
<accession>A0A9W4QYQ5</accession>
<name>A0A9W4QYQ5_PSEHA</name>
<dbReference type="AlphaFoldDB" id="A0A9W4QYQ5"/>
<gene>
    <name evidence="1" type="ORF">PSEHALCIP103_02027</name>
</gene>
<evidence type="ECO:0000313" key="2">
    <source>
        <dbReference type="Proteomes" id="UP001152447"/>
    </source>
</evidence>
<dbReference type="InterPro" id="IPR021352">
    <property type="entry name" value="DUF2971"/>
</dbReference>
<dbReference type="Proteomes" id="UP001152447">
    <property type="component" value="Unassembled WGS sequence"/>
</dbReference>
<keyword evidence="2" id="KW-1185">Reference proteome</keyword>
<proteinExistence type="predicted"/>
<organism evidence="1 2">
    <name type="scientific">Pseudoalteromonas haloplanktis</name>
    <name type="common">Alteromonas haloplanktis</name>
    <dbReference type="NCBI Taxonomy" id="228"/>
    <lineage>
        <taxon>Bacteria</taxon>
        <taxon>Pseudomonadati</taxon>
        <taxon>Pseudomonadota</taxon>
        <taxon>Gammaproteobacteria</taxon>
        <taxon>Alteromonadales</taxon>
        <taxon>Pseudoalteromonadaceae</taxon>
        <taxon>Pseudoalteromonas</taxon>
    </lineage>
</organism>
<evidence type="ECO:0008006" key="3">
    <source>
        <dbReference type="Google" id="ProtNLM"/>
    </source>
</evidence>
<protein>
    <recommendedName>
        <fullName evidence="3">DUF2971 domain-containing protein</fullName>
    </recommendedName>
</protein>
<reference evidence="1" key="1">
    <citation type="submission" date="2022-07" db="EMBL/GenBank/DDBJ databases">
        <authorList>
            <person name="Criscuolo A."/>
        </authorList>
    </citation>
    <scope>NUCLEOTIDE SEQUENCE</scope>
    <source>
        <strain evidence="1">CIP103197</strain>
    </source>
</reference>
<comment type="caution">
    <text evidence="1">The sequence shown here is derived from an EMBL/GenBank/DDBJ whole genome shotgun (WGS) entry which is preliminary data.</text>
</comment>
<sequence>MDEVFESKIKSLIKTELEISPELSKLISPAQLEALTRQNYGQYWPEINKQFSAMGGVVAQTFDEKSNEIIGVLSLTEKNSNLLMWAHYVRSHTGFCIGFDDNNPFFNQKRSDRDELYHLRKVEYAKDRPTKRVMELTGVELLLVKSEDWFYEQEWRMCAVLSDSNRVIKVDMYPIHLFNFPKSAVKEVILGARMENKKKDQLLNVLSSKYENVVVKQASISPTEFKIEFVEL</sequence>